<feature type="chain" id="PRO_5013911067" evidence="2">
    <location>
        <begin position="42"/>
        <end position="695"/>
    </location>
</feature>
<dbReference type="OrthoDB" id="128799at2"/>
<feature type="signal peptide" evidence="2">
    <location>
        <begin position="1"/>
        <end position="41"/>
    </location>
</feature>
<organism evidence="4 5">
    <name type="scientific">Caulobacter mirabilis</name>
    <dbReference type="NCBI Taxonomy" id="69666"/>
    <lineage>
        <taxon>Bacteria</taxon>
        <taxon>Pseudomonadati</taxon>
        <taxon>Pseudomonadota</taxon>
        <taxon>Alphaproteobacteria</taxon>
        <taxon>Caulobacterales</taxon>
        <taxon>Caulobacteraceae</taxon>
        <taxon>Caulobacter</taxon>
    </lineage>
</organism>
<dbReference type="GO" id="GO:0006508">
    <property type="term" value="P:proteolysis"/>
    <property type="evidence" value="ECO:0007669"/>
    <property type="project" value="InterPro"/>
</dbReference>
<dbReference type="Gene3D" id="3.40.50.1820">
    <property type="entry name" value="alpha/beta hydrolase"/>
    <property type="match status" value="1"/>
</dbReference>
<keyword evidence="1" id="KW-0378">Hydrolase</keyword>
<dbReference type="EMBL" id="CP024201">
    <property type="protein sequence ID" value="ATQ41937.1"/>
    <property type="molecule type" value="Genomic_DNA"/>
</dbReference>
<dbReference type="PANTHER" id="PTHR42776:SF27">
    <property type="entry name" value="DIPEPTIDYL PEPTIDASE FAMILY MEMBER 6"/>
    <property type="match status" value="1"/>
</dbReference>
<dbReference type="KEGG" id="cmb:CSW64_05680"/>
<protein>
    <submittedName>
        <fullName evidence="4">Peptidase S9</fullName>
    </submittedName>
</protein>
<dbReference type="GO" id="GO:0004252">
    <property type="term" value="F:serine-type endopeptidase activity"/>
    <property type="evidence" value="ECO:0007669"/>
    <property type="project" value="TreeGrafter"/>
</dbReference>
<dbReference type="SUPFAM" id="SSF82171">
    <property type="entry name" value="DPP6 N-terminal domain-like"/>
    <property type="match status" value="1"/>
</dbReference>
<dbReference type="InterPro" id="IPR029058">
    <property type="entry name" value="AB_hydrolase_fold"/>
</dbReference>
<gene>
    <name evidence="4" type="ORF">CSW64_05680</name>
</gene>
<keyword evidence="5" id="KW-1185">Reference proteome</keyword>
<sequence>MISAADGRKSLRGATVKPLFHYLCMAALTATVGAAAPAAVAQTPAAPKPPSADAFGRQPAIDGVSLSPDGKHIAALVSADGVDAHIAIWSTTAMDKPPYRIGCGQRSDCVGVDFVKNDRIAVTVRQLITVGSVKSHSFRFFTTDLEGKTWRNADGDLDQSAAASADVMDSLPKDPQNILVVIYERKSPNGSTIPDGGIYRLNLYTGSKSRIYQGSDKFFSSRMDYAKEVRARQSLEFENGNAYFVQWIRDSKGNWAEHFRWYPKEREESELIGFSRDPNIAYIRSNKGRDKAAIYEYDIDARKLGEIIFETKFFDARSAIRSGSAVDEGELLGFSYAGETSKVYWTDPALAALAKGAREALGVKTVPVQWTDIASGEKGKFSTADGFDAYISGWSDDRKYAIITKTGARQPDEYYLLTDGKLTLLGKTRPWLDTTTLGDTRLVEYPARDGLMIPGFLTTPRKEIYGAGPYPTIILPHGGPWARDYMNWDFSGWTQYFAARGYAVLQPQYRGSRGWGQKLWRAGDAEWGLKMQDDKDDGAKWLIAQGVAAPDRIAMHGYSYGGYAAMMASIRPNGIYQCAVAGAGVASLEKFRTQALGNRIQREYQRPSLAGLSPVDLVKDVSIPIFLYHGDRDTNVDEGESTRFVGGLKSAGKPYKFLSIPDMGHEANKWEAGQVAQVLTAIESYLVNDCGPGGL</sequence>
<keyword evidence="2" id="KW-0732">Signal</keyword>
<proteinExistence type="predicted"/>
<reference evidence="4 5" key="1">
    <citation type="submission" date="2017-10" db="EMBL/GenBank/DDBJ databases">
        <title>Genome sequence of Caulobacter mirabilis FWC38.</title>
        <authorList>
            <person name="Fiebig A."/>
            <person name="Crosson S."/>
        </authorList>
    </citation>
    <scope>NUCLEOTIDE SEQUENCE [LARGE SCALE GENOMIC DNA]</scope>
    <source>
        <strain evidence="4 5">FWC 38</strain>
    </source>
</reference>
<name>A0A2D2AVE9_9CAUL</name>
<evidence type="ECO:0000256" key="1">
    <source>
        <dbReference type="ARBA" id="ARBA00022801"/>
    </source>
</evidence>
<accession>A0A2D2AVE9</accession>
<dbReference type="PANTHER" id="PTHR42776">
    <property type="entry name" value="SERINE PEPTIDASE S9 FAMILY MEMBER"/>
    <property type="match status" value="1"/>
</dbReference>
<feature type="domain" description="Peptidase S9 prolyl oligopeptidase catalytic" evidence="3">
    <location>
        <begin position="488"/>
        <end position="674"/>
    </location>
</feature>
<dbReference type="SUPFAM" id="SSF53474">
    <property type="entry name" value="alpha/beta-Hydrolases"/>
    <property type="match status" value="1"/>
</dbReference>
<evidence type="ECO:0000313" key="5">
    <source>
        <dbReference type="Proteomes" id="UP000228945"/>
    </source>
</evidence>
<dbReference type="Pfam" id="PF00326">
    <property type="entry name" value="Peptidase_S9"/>
    <property type="match status" value="1"/>
</dbReference>
<evidence type="ECO:0000313" key="4">
    <source>
        <dbReference type="EMBL" id="ATQ41937.1"/>
    </source>
</evidence>
<dbReference type="Proteomes" id="UP000228945">
    <property type="component" value="Chromosome"/>
</dbReference>
<dbReference type="InterPro" id="IPR001375">
    <property type="entry name" value="Peptidase_S9_cat"/>
</dbReference>
<evidence type="ECO:0000259" key="3">
    <source>
        <dbReference type="Pfam" id="PF00326"/>
    </source>
</evidence>
<dbReference type="AlphaFoldDB" id="A0A2D2AVE9"/>
<evidence type="ECO:0000256" key="2">
    <source>
        <dbReference type="SAM" id="SignalP"/>
    </source>
</evidence>